<accession>A0ABQ2LJ02</accession>
<feature type="region of interest" description="Disordered" evidence="1">
    <location>
        <begin position="1"/>
        <end position="31"/>
    </location>
</feature>
<name>A0ABQ2LJ02_9ACTN</name>
<organism evidence="2 3">
    <name type="scientific">Streptomyces lasiicapitis</name>
    <dbReference type="NCBI Taxonomy" id="1923961"/>
    <lineage>
        <taxon>Bacteria</taxon>
        <taxon>Bacillati</taxon>
        <taxon>Actinomycetota</taxon>
        <taxon>Actinomycetes</taxon>
        <taxon>Kitasatosporales</taxon>
        <taxon>Streptomycetaceae</taxon>
        <taxon>Streptomyces</taxon>
    </lineage>
</organism>
<evidence type="ECO:0000256" key="1">
    <source>
        <dbReference type="SAM" id="MobiDB-lite"/>
    </source>
</evidence>
<protein>
    <submittedName>
        <fullName evidence="2">Uncharacterized protein</fullName>
    </submittedName>
</protein>
<proteinExistence type="predicted"/>
<reference evidence="3" key="1">
    <citation type="journal article" date="2019" name="Int. J. Syst. Evol. Microbiol.">
        <title>The Global Catalogue of Microorganisms (GCM) 10K type strain sequencing project: providing services to taxonomists for standard genome sequencing and annotation.</title>
        <authorList>
            <consortium name="The Broad Institute Genomics Platform"/>
            <consortium name="The Broad Institute Genome Sequencing Center for Infectious Disease"/>
            <person name="Wu L."/>
            <person name="Ma J."/>
        </authorList>
    </citation>
    <scope>NUCLEOTIDE SEQUENCE [LARGE SCALE GENOMIC DNA]</scope>
    <source>
        <strain evidence="3">CGMCC 4.7349</strain>
    </source>
</reference>
<evidence type="ECO:0000313" key="3">
    <source>
        <dbReference type="Proteomes" id="UP000656881"/>
    </source>
</evidence>
<gene>
    <name evidence="2" type="ORF">GCM10012286_08020</name>
</gene>
<dbReference type="EMBL" id="BMNG01000002">
    <property type="protein sequence ID" value="GGO36290.1"/>
    <property type="molecule type" value="Genomic_DNA"/>
</dbReference>
<feature type="region of interest" description="Disordered" evidence="1">
    <location>
        <begin position="44"/>
        <end position="74"/>
    </location>
</feature>
<dbReference type="Proteomes" id="UP000656881">
    <property type="component" value="Unassembled WGS sequence"/>
</dbReference>
<sequence length="94" mass="9370">MVSQADVPSASGPSAGIVYADTTGGSTRTYPDSAMARLSVAVGGRGRAPPDGVRAGLPGDVTANGGRFAPAAPGTREFRAGTHRTYRTHAGGTL</sequence>
<comment type="caution">
    <text evidence="2">The sequence shown here is derived from an EMBL/GenBank/DDBJ whole genome shotgun (WGS) entry which is preliminary data.</text>
</comment>
<evidence type="ECO:0000313" key="2">
    <source>
        <dbReference type="EMBL" id="GGO36290.1"/>
    </source>
</evidence>
<keyword evidence="3" id="KW-1185">Reference proteome</keyword>